<organism evidence="10 11">
    <name type="scientific">Spizellomyces punctatus (strain DAOM BR117)</name>
    <dbReference type="NCBI Taxonomy" id="645134"/>
    <lineage>
        <taxon>Eukaryota</taxon>
        <taxon>Fungi</taxon>
        <taxon>Fungi incertae sedis</taxon>
        <taxon>Chytridiomycota</taxon>
        <taxon>Chytridiomycota incertae sedis</taxon>
        <taxon>Chytridiomycetes</taxon>
        <taxon>Spizellomycetales</taxon>
        <taxon>Spizellomycetaceae</taxon>
        <taxon>Spizellomyces</taxon>
    </lineage>
</organism>
<dbReference type="InParanoid" id="A0A0L0HLM0"/>
<reference evidence="10 11" key="1">
    <citation type="submission" date="2009-08" db="EMBL/GenBank/DDBJ databases">
        <title>The Genome Sequence of Spizellomyces punctatus strain DAOM BR117.</title>
        <authorList>
            <consortium name="The Broad Institute Genome Sequencing Platform"/>
            <person name="Russ C."/>
            <person name="Cuomo C."/>
            <person name="Shea T."/>
            <person name="Young S.K."/>
            <person name="Zeng Q."/>
            <person name="Koehrsen M."/>
            <person name="Haas B."/>
            <person name="Borodovsky M."/>
            <person name="Guigo R."/>
            <person name="Alvarado L."/>
            <person name="Berlin A."/>
            <person name="Bochicchio J."/>
            <person name="Borenstein D."/>
            <person name="Chapman S."/>
            <person name="Chen Z."/>
            <person name="Engels R."/>
            <person name="Freedman E."/>
            <person name="Gellesch M."/>
            <person name="Goldberg J."/>
            <person name="Griggs A."/>
            <person name="Gujja S."/>
            <person name="Heiman D."/>
            <person name="Hepburn T."/>
            <person name="Howarth C."/>
            <person name="Jen D."/>
            <person name="Larson L."/>
            <person name="Lewis B."/>
            <person name="Mehta T."/>
            <person name="Park D."/>
            <person name="Pearson M."/>
            <person name="Roberts A."/>
            <person name="Saif S."/>
            <person name="Shenoy N."/>
            <person name="Sisk P."/>
            <person name="Stolte C."/>
            <person name="Sykes S."/>
            <person name="Thomson T."/>
            <person name="Walk T."/>
            <person name="White J."/>
            <person name="Yandava C."/>
            <person name="Burger G."/>
            <person name="Gray M.W."/>
            <person name="Holland P.W.H."/>
            <person name="King N."/>
            <person name="Lang F.B.F."/>
            <person name="Roger A.J."/>
            <person name="Ruiz-Trillo I."/>
            <person name="Lander E."/>
            <person name="Nusbaum C."/>
        </authorList>
    </citation>
    <scope>NUCLEOTIDE SEQUENCE [LARGE SCALE GENOMIC DNA]</scope>
    <source>
        <strain evidence="10 11">DAOM BR117</strain>
    </source>
</reference>
<evidence type="ECO:0000256" key="9">
    <source>
        <dbReference type="RuleBase" id="RU366010"/>
    </source>
</evidence>
<dbReference type="Gene3D" id="2.60.120.10">
    <property type="entry name" value="Jelly Rolls"/>
    <property type="match status" value="1"/>
</dbReference>
<dbReference type="OrthoDB" id="543511at2759"/>
<dbReference type="RefSeq" id="XP_016610370.1">
    <property type="nucleotide sequence ID" value="XM_016751090.1"/>
</dbReference>
<keyword evidence="6 8" id="KW-0408">Iron</keyword>
<comment type="similarity">
    <text evidence="1 9">Belongs to the cysteine dioxygenase family.</text>
</comment>
<gene>
    <name evidence="10" type="ORF">SPPG_02804</name>
</gene>
<feature type="binding site" evidence="8">
    <location>
        <position position="102"/>
    </location>
    <ligand>
        <name>Fe cation</name>
        <dbReference type="ChEBI" id="CHEBI:24875"/>
        <note>catalytic</note>
    </ligand>
</feature>
<dbReference type="eggNOG" id="KOG4064">
    <property type="taxonomic scope" value="Eukaryota"/>
</dbReference>
<accession>A0A0L0HLM0</accession>
<dbReference type="GO" id="GO:0008198">
    <property type="term" value="F:ferrous iron binding"/>
    <property type="evidence" value="ECO:0007669"/>
    <property type="project" value="TreeGrafter"/>
</dbReference>
<evidence type="ECO:0000313" key="11">
    <source>
        <dbReference type="Proteomes" id="UP000053201"/>
    </source>
</evidence>
<evidence type="ECO:0000256" key="2">
    <source>
        <dbReference type="ARBA" id="ARBA00013133"/>
    </source>
</evidence>
<dbReference type="AlphaFoldDB" id="A0A0L0HLM0"/>
<evidence type="ECO:0000256" key="7">
    <source>
        <dbReference type="PIRSR" id="PIRSR610300-50"/>
    </source>
</evidence>
<dbReference type="Pfam" id="PF05995">
    <property type="entry name" value="CDO_I"/>
    <property type="match status" value="1"/>
</dbReference>
<proteinExistence type="inferred from homology"/>
<comment type="catalytic activity">
    <reaction evidence="9">
        <text>L-cysteine + O2 = 3-sulfino-L-alanine + H(+)</text>
        <dbReference type="Rhea" id="RHEA:20441"/>
        <dbReference type="ChEBI" id="CHEBI:15378"/>
        <dbReference type="ChEBI" id="CHEBI:15379"/>
        <dbReference type="ChEBI" id="CHEBI:35235"/>
        <dbReference type="ChEBI" id="CHEBI:61085"/>
        <dbReference type="EC" id="1.13.11.20"/>
    </reaction>
</comment>
<name>A0A0L0HLM0_SPIPD</name>
<sequence>MSSTTTSTEATTLRLTSPLPTPKDLEALIQTLHREITSSDFSLPAITRLLQSYTPSQDDYAPYAHFDTSKPYTRNLVDDGNGHFNLMILCWTQGKASPIHDHAGAHCLMKILDGELCETQYEWPKEDEACGNSPMRVKKQTVHGANQVAYIHDQIGLHRISNPSSTRPAISLHLYTPPFDYCKTFCESTGQARTSGRCVFYRDFTKKNKQEAQQFPLPNPRAVPNVDVAGAAATAACGGQMDMSLRSQRPMFVPSK</sequence>
<dbReference type="Proteomes" id="UP000053201">
    <property type="component" value="Unassembled WGS sequence"/>
</dbReference>
<keyword evidence="5 9" id="KW-0560">Oxidoreductase</keyword>
<keyword evidence="4 9" id="KW-0223">Dioxygenase</keyword>
<dbReference type="EMBL" id="KQ257453">
    <property type="protein sequence ID" value="KND02331.1"/>
    <property type="molecule type" value="Genomic_DNA"/>
</dbReference>
<evidence type="ECO:0000256" key="3">
    <source>
        <dbReference type="ARBA" id="ARBA00022723"/>
    </source>
</evidence>
<comment type="cofactor">
    <cofactor evidence="9">
        <name>Fe cation</name>
        <dbReference type="ChEBI" id="CHEBI:24875"/>
    </cofactor>
    <text evidence="9">Binds 1 Fe cation per subunit.</text>
</comment>
<evidence type="ECO:0000313" key="10">
    <source>
        <dbReference type="EMBL" id="KND02331.1"/>
    </source>
</evidence>
<dbReference type="SUPFAM" id="SSF51182">
    <property type="entry name" value="RmlC-like cupins"/>
    <property type="match status" value="1"/>
</dbReference>
<dbReference type="OMA" id="YTENQVT"/>
<dbReference type="PANTHER" id="PTHR12918:SF1">
    <property type="entry name" value="CYSTEINE DIOXYGENASE TYPE 1"/>
    <property type="match status" value="1"/>
</dbReference>
<evidence type="ECO:0000256" key="6">
    <source>
        <dbReference type="ARBA" id="ARBA00023004"/>
    </source>
</evidence>
<dbReference type="EC" id="1.13.11.20" evidence="2 9"/>
<keyword evidence="7" id="KW-0883">Thioether bond</keyword>
<evidence type="ECO:0000256" key="5">
    <source>
        <dbReference type="ARBA" id="ARBA00023002"/>
    </source>
</evidence>
<dbReference type="PANTHER" id="PTHR12918">
    <property type="entry name" value="CYSTEINE DIOXYGENASE"/>
    <property type="match status" value="1"/>
</dbReference>
<feature type="binding site" evidence="8">
    <location>
        <position position="100"/>
    </location>
    <ligand>
        <name>Fe cation</name>
        <dbReference type="ChEBI" id="CHEBI:24875"/>
        <note>catalytic</note>
    </ligand>
</feature>
<evidence type="ECO:0000256" key="4">
    <source>
        <dbReference type="ARBA" id="ARBA00022964"/>
    </source>
</evidence>
<dbReference type="CDD" id="cd10548">
    <property type="entry name" value="cupin_CDO"/>
    <property type="match status" value="1"/>
</dbReference>
<keyword evidence="3 8" id="KW-0479">Metal-binding</keyword>
<dbReference type="InterPro" id="IPR010300">
    <property type="entry name" value="CDO_1"/>
</dbReference>
<dbReference type="GO" id="GO:0019448">
    <property type="term" value="P:L-cysteine catabolic process"/>
    <property type="evidence" value="ECO:0007669"/>
    <property type="project" value="TreeGrafter"/>
</dbReference>
<feature type="cross-link" description="3'-(S-cysteinyl)-tyrosine (Cys-Tyr)" evidence="7">
    <location>
        <begin position="107"/>
        <end position="175"/>
    </location>
</feature>
<feature type="binding site" evidence="8">
    <location>
        <position position="158"/>
    </location>
    <ligand>
        <name>Fe cation</name>
        <dbReference type="ChEBI" id="CHEBI:24875"/>
        <note>catalytic</note>
    </ligand>
</feature>
<dbReference type="GeneID" id="27686365"/>
<protein>
    <recommendedName>
        <fullName evidence="2 9">Cysteine dioxygenase</fullName>
        <ecNumber evidence="2 9">1.13.11.20</ecNumber>
    </recommendedName>
</protein>
<evidence type="ECO:0000256" key="1">
    <source>
        <dbReference type="ARBA" id="ARBA00006622"/>
    </source>
</evidence>
<evidence type="ECO:0000256" key="8">
    <source>
        <dbReference type="PIRSR" id="PIRSR610300-51"/>
    </source>
</evidence>
<dbReference type="STRING" id="645134.A0A0L0HLM0"/>
<dbReference type="InterPro" id="IPR011051">
    <property type="entry name" value="RmlC_Cupin_sf"/>
</dbReference>
<keyword evidence="11" id="KW-1185">Reference proteome</keyword>
<dbReference type="VEuPathDB" id="FungiDB:SPPG_02804"/>
<dbReference type="InterPro" id="IPR014710">
    <property type="entry name" value="RmlC-like_jellyroll"/>
</dbReference>
<dbReference type="GO" id="GO:0017172">
    <property type="term" value="F:cysteine dioxygenase activity"/>
    <property type="evidence" value="ECO:0007669"/>
    <property type="project" value="UniProtKB-UniRule"/>
</dbReference>